<evidence type="ECO:0000313" key="3">
    <source>
        <dbReference type="EMBL" id="MBB4765040.1"/>
    </source>
</evidence>
<dbReference type="RefSeq" id="WP_184996161.1">
    <property type="nucleotide sequence ID" value="NZ_JACHNH010000001.1"/>
</dbReference>
<evidence type="ECO:0000313" key="4">
    <source>
        <dbReference type="Proteomes" id="UP000578112"/>
    </source>
</evidence>
<keyword evidence="2" id="KW-0472">Membrane</keyword>
<feature type="transmembrane region" description="Helical" evidence="2">
    <location>
        <begin position="135"/>
        <end position="157"/>
    </location>
</feature>
<reference evidence="3 4" key="1">
    <citation type="submission" date="2020-08" db="EMBL/GenBank/DDBJ databases">
        <title>Sequencing the genomes of 1000 actinobacteria strains.</title>
        <authorList>
            <person name="Klenk H.-P."/>
        </authorList>
    </citation>
    <scope>NUCLEOTIDE SEQUENCE [LARGE SCALE GENOMIC DNA]</scope>
    <source>
        <strain evidence="3 4">DSM 43149</strain>
    </source>
</reference>
<name>A0A7W7I260_9ACTN</name>
<gene>
    <name evidence="3" type="ORF">BJ971_005596</name>
</gene>
<dbReference type="Proteomes" id="UP000578112">
    <property type="component" value="Unassembled WGS sequence"/>
</dbReference>
<accession>A0A7W7I260</accession>
<feature type="compositionally biased region" description="Basic and acidic residues" evidence="1">
    <location>
        <begin position="1"/>
        <end position="11"/>
    </location>
</feature>
<protein>
    <submittedName>
        <fullName evidence="3">Uncharacterized protein</fullName>
    </submittedName>
</protein>
<feature type="transmembrane region" description="Helical" evidence="2">
    <location>
        <begin position="107"/>
        <end position="129"/>
    </location>
</feature>
<sequence>MEREARLRPSTDADMSQQSPASSGQVARVGVIADARGGRGPAVQCLRCGQAEFLTRVPVIYRDGRVEVSVRGQAFGTATGVVPIRARAVRVTPLARMLAPPRRPRSAAVPAISLGVVGFFFLVVLNIGVASEGGFGVWPAAMALLVLGALCGAMVWSRRRSTRATGRDVGRARWLWDRCWYCHRCGYVSLLVPTVVSQLLPAADLAASLFETAGRLQWQPAPGRVDSAAGKAR</sequence>
<dbReference type="AlphaFoldDB" id="A0A7W7I260"/>
<feature type="region of interest" description="Disordered" evidence="1">
    <location>
        <begin position="1"/>
        <end position="27"/>
    </location>
</feature>
<keyword evidence="2" id="KW-0812">Transmembrane</keyword>
<organism evidence="3 4">
    <name type="scientific">Actinoplanes digitatis</name>
    <dbReference type="NCBI Taxonomy" id="1868"/>
    <lineage>
        <taxon>Bacteria</taxon>
        <taxon>Bacillati</taxon>
        <taxon>Actinomycetota</taxon>
        <taxon>Actinomycetes</taxon>
        <taxon>Micromonosporales</taxon>
        <taxon>Micromonosporaceae</taxon>
        <taxon>Actinoplanes</taxon>
    </lineage>
</organism>
<comment type="caution">
    <text evidence="3">The sequence shown here is derived from an EMBL/GenBank/DDBJ whole genome shotgun (WGS) entry which is preliminary data.</text>
</comment>
<evidence type="ECO:0000256" key="1">
    <source>
        <dbReference type="SAM" id="MobiDB-lite"/>
    </source>
</evidence>
<feature type="compositionally biased region" description="Polar residues" evidence="1">
    <location>
        <begin position="13"/>
        <end position="25"/>
    </location>
</feature>
<proteinExistence type="predicted"/>
<keyword evidence="4" id="KW-1185">Reference proteome</keyword>
<evidence type="ECO:0000256" key="2">
    <source>
        <dbReference type="SAM" id="Phobius"/>
    </source>
</evidence>
<dbReference type="EMBL" id="JACHNH010000001">
    <property type="protein sequence ID" value="MBB4765040.1"/>
    <property type="molecule type" value="Genomic_DNA"/>
</dbReference>
<keyword evidence="2" id="KW-1133">Transmembrane helix</keyword>